<comment type="similarity">
    <text evidence="1">Belongs to the universal ribosomal protein uL10 family.</text>
</comment>
<reference evidence="8" key="1">
    <citation type="submission" date="2025-08" db="UniProtKB">
        <authorList>
            <consortium name="RefSeq"/>
        </authorList>
    </citation>
    <scope>IDENTIFICATION</scope>
</reference>
<dbReference type="InterPro" id="IPR043141">
    <property type="entry name" value="Ribosomal_uL10-like_sf"/>
</dbReference>
<dbReference type="GO" id="GO:1990904">
    <property type="term" value="C:ribonucleoprotein complex"/>
    <property type="evidence" value="ECO:0007669"/>
    <property type="project" value="UniProtKB-KW"/>
</dbReference>
<dbReference type="Proteomes" id="UP000189705">
    <property type="component" value="Unplaced"/>
</dbReference>
<name>A0A3Q0GIP6_ALLSI</name>
<keyword evidence="2 8" id="KW-0689">Ribosomal protein</keyword>
<evidence type="ECO:0000256" key="5">
    <source>
        <dbReference type="ARBA" id="ARBA00035716"/>
    </source>
</evidence>
<dbReference type="RefSeq" id="XP_025059531.1">
    <property type="nucleotide sequence ID" value="XM_025203746.1"/>
</dbReference>
<keyword evidence="3" id="KW-0687">Ribonucleoprotein</keyword>
<keyword evidence="7" id="KW-1185">Reference proteome</keyword>
<proteinExistence type="inferred from homology"/>
<evidence type="ECO:0000256" key="4">
    <source>
        <dbReference type="ARBA" id="ARBA00035707"/>
    </source>
</evidence>
<gene>
    <name evidence="8" type="primary">MRPL10</name>
</gene>
<evidence type="ECO:0000313" key="8">
    <source>
        <dbReference type="RefSeq" id="XP_025059531.1"/>
    </source>
</evidence>
<evidence type="ECO:0000313" key="7">
    <source>
        <dbReference type="Proteomes" id="UP000189705"/>
    </source>
</evidence>
<dbReference type="InParanoid" id="A0A3Q0GIP6"/>
<dbReference type="CDD" id="cd05797">
    <property type="entry name" value="Ribosomal_L10"/>
    <property type="match status" value="1"/>
</dbReference>
<dbReference type="STRING" id="38654.A0A3Q0GIP6"/>
<dbReference type="GeneID" id="102377025"/>
<sequence length="227" mass="25450">MHFERQKLMAVTEYIAPRPLVPPRCIVPPVVPFQEEDGYEKLLRRQVGEMFRDSKMIAVCQFNSPSNDEMQLVNYHLLKHNIRVKRFPNEIMKAFLSESKYKNLLPLFVGNNILLVSPETKAKEMLRILKRVPEVVLLGACIENTILSRQGVLNYSKLPSLELAQGQVAGALALVPSQMCTVLQSNSVRLTALLNQYIKQQNDGSGDTGKMEECPAEPSPVKSSGSP</sequence>
<protein>
    <recommendedName>
        <fullName evidence="4">Large ribosomal subunit protein uL10m</fullName>
    </recommendedName>
    <alternativeName>
        <fullName evidence="5">39S ribosomal protein L10, mitochondrial</fullName>
    </alternativeName>
</protein>
<evidence type="ECO:0000256" key="3">
    <source>
        <dbReference type="ARBA" id="ARBA00023274"/>
    </source>
</evidence>
<dbReference type="Gene3D" id="3.30.70.1730">
    <property type="match status" value="1"/>
</dbReference>
<dbReference type="Pfam" id="PF00466">
    <property type="entry name" value="Ribosomal_L10"/>
    <property type="match status" value="1"/>
</dbReference>
<feature type="region of interest" description="Disordered" evidence="6">
    <location>
        <begin position="202"/>
        <end position="227"/>
    </location>
</feature>
<dbReference type="SUPFAM" id="SSF160369">
    <property type="entry name" value="Ribosomal protein L10-like"/>
    <property type="match status" value="1"/>
</dbReference>
<dbReference type="PANTHER" id="PTHR11560">
    <property type="entry name" value="39S RIBOSOMAL PROTEIN L10, MITOCHONDRIAL"/>
    <property type="match status" value="1"/>
</dbReference>
<dbReference type="AlphaFoldDB" id="A0A3Q0GIP6"/>
<dbReference type="CTD" id="124995"/>
<dbReference type="InterPro" id="IPR047865">
    <property type="entry name" value="Ribosomal_uL10_bac_type"/>
</dbReference>
<accession>A0A3Q0GIP6</accession>
<evidence type="ECO:0000256" key="2">
    <source>
        <dbReference type="ARBA" id="ARBA00022980"/>
    </source>
</evidence>
<evidence type="ECO:0000256" key="1">
    <source>
        <dbReference type="ARBA" id="ARBA00008889"/>
    </source>
</evidence>
<dbReference type="KEGG" id="asn:102377025"/>
<dbReference type="InterPro" id="IPR001790">
    <property type="entry name" value="Ribosomal_uL10"/>
</dbReference>
<dbReference type="GO" id="GO:0005840">
    <property type="term" value="C:ribosome"/>
    <property type="evidence" value="ECO:0007669"/>
    <property type="project" value="UniProtKB-KW"/>
</dbReference>
<evidence type="ECO:0000256" key="6">
    <source>
        <dbReference type="SAM" id="MobiDB-lite"/>
    </source>
</evidence>
<organism evidence="7 8">
    <name type="scientific">Alligator sinensis</name>
    <name type="common">Chinese alligator</name>
    <dbReference type="NCBI Taxonomy" id="38654"/>
    <lineage>
        <taxon>Eukaryota</taxon>
        <taxon>Metazoa</taxon>
        <taxon>Chordata</taxon>
        <taxon>Craniata</taxon>
        <taxon>Vertebrata</taxon>
        <taxon>Euteleostomi</taxon>
        <taxon>Archelosauria</taxon>
        <taxon>Archosauria</taxon>
        <taxon>Crocodylia</taxon>
        <taxon>Alligatoridae</taxon>
        <taxon>Alligatorinae</taxon>
        <taxon>Alligator</taxon>
    </lineage>
</organism>